<evidence type="ECO:0000313" key="3">
    <source>
        <dbReference type="Proteomes" id="UP001596513"/>
    </source>
</evidence>
<dbReference type="Proteomes" id="UP001596513">
    <property type="component" value="Unassembled WGS sequence"/>
</dbReference>
<organism evidence="2 3">
    <name type="scientific">Hymenobacter humi</name>
    <dbReference type="NCBI Taxonomy" id="1411620"/>
    <lineage>
        <taxon>Bacteria</taxon>
        <taxon>Pseudomonadati</taxon>
        <taxon>Bacteroidota</taxon>
        <taxon>Cytophagia</taxon>
        <taxon>Cytophagales</taxon>
        <taxon>Hymenobacteraceae</taxon>
        <taxon>Hymenobacter</taxon>
    </lineage>
</organism>
<dbReference type="RefSeq" id="WP_380201992.1">
    <property type="nucleotide sequence ID" value="NZ_JBHTEK010000001.1"/>
</dbReference>
<gene>
    <name evidence="2" type="ORF">ACFQT0_08675</name>
</gene>
<reference evidence="3" key="1">
    <citation type="journal article" date="2019" name="Int. J. Syst. Evol. Microbiol.">
        <title>The Global Catalogue of Microorganisms (GCM) 10K type strain sequencing project: providing services to taxonomists for standard genome sequencing and annotation.</title>
        <authorList>
            <consortium name="The Broad Institute Genomics Platform"/>
            <consortium name="The Broad Institute Genome Sequencing Center for Infectious Disease"/>
            <person name="Wu L."/>
            <person name="Ma J."/>
        </authorList>
    </citation>
    <scope>NUCLEOTIDE SEQUENCE [LARGE SCALE GENOMIC DNA]</scope>
    <source>
        <strain evidence="3">JCM 19635</strain>
    </source>
</reference>
<dbReference type="EMBL" id="JBHTEK010000001">
    <property type="protein sequence ID" value="MFC7667455.1"/>
    <property type="molecule type" value="Genomic_DNA"/>
</dbReference>
<evidence type="ECO:0000313" key="2">
    <source>
        <dbReference type="EMBL" id="MFC7667455.1"/>
    </source>
</evidence>
<accession>A0ABW2U292</accession>
<protein>
    <submittedName>
        <fullName evidence="2">Uncharacterized protein</fullName>
    </submittedName>
</protein>
<proteinExistence type="predicted"/>
<keyword evidence="3" id="KW-1185">Reference proteome</keyword>
<comment type="caution">
    <text evidence="2">The sequence shown here is derived from an EMBL/GenBank/DDBJ whole genome shotgun (WGS) entry which is preliminary data.</text>
</comment>
<evidence type="ECO:0000256" key="1">
    <source>
        <dbReference type="SAM" id="MobiDB-lite"/>
    </source>
</evidence>
<sequence>MLALAGLLPPQGALAGPRQWTPVPSYVAVRVMEINTITAEEFLLGAPKTRSPTPSPTPPTTRTTPTCRWSSTAA</sequence>
<name>A0ABW2U292_9BACT</name>
<feature type="region of interest" description="Disordered" evidence="1">
    <location>
        <begin position="45"/>
        <end position="74"/>
    </location>
</feature>